<protein>
    <recommendedName>
        <fullName evidence="2">peptidylprolyl isomerase</fullName>
        <ecNumber evidence="2">5.2.1.8</ecNumber>
    </recommendedName>
</protein>
<evidence type="ECO:0000313" key="9">
    <source>
        <dbReference type="Proteomes" id="UP001145069"/>
    </source>
</evidence>
<dbReference type="AlphaFoldDB" id="A0A9X4AGN9"/>
<dbReference type="RefSeq" id="WP_272446391.1">
    <property type="nucleotide sequence ID" value="NZ_JAMQKC010000008.1"/>
</dbReference>
<accession>A0A9X4AGN9</accession>
<keyword evidence="3 7" id="KW-0732">Signal</keyword>
<feature type="region of interest" description="Disordered" evidence="6">
    <location>
        <begin position="23"/>
        <end position="58"/>
    </location>
</feature>
<keyword evidence="9" id="KW-1185">Reference proteome</keyword>
<evidence type="ECO:0000313" key="8">
    <source>
        <dbReference type="EMBL" id="MDC3417323.1"/>
    </source>
</evidence>
<dbReference type="PROSITE" id="PS51257">
    <property type="entry name" value="PROKAR_LIPOPROTEIN"/>
    <property type="match status" value="1"/>
</dbReference>
<dbReference type="Gene3D" id="1.10.4030.10">
    <property type="entry name" value="Porin chaperone SurA, peptide-binding domain"/>
    <property type="match status" value="1"/>
</dbReference>
<dbReference type="PANTHER" id="PTHR47245:SF1">
    <property type="entry name" value="FOLDASE PROTEIN PRSA"/>
    <property type="match status" value="1"/>
</dbReference>
<feature type="chain" id="PRO_5040987584" description="peptidylprolyl isomerase" evidence="7">
    <location>
        <begin position="22"/>
        <end position="255"/>
    </location>
</feature>
<dbReference type="SUPFAM" id="SSF109998">
    <property type="entry name" value="Triger factor/SurA peptide-binding domain-like"/>
    <property type="match status" value="1"/>
</dbReference>
<comment type="catalytic activity">
    <reaction evidence="1">
        <text>[protein]-peptidylproline (omega=180) = [protein]-peptidylproline (omega=0)</text>
        <dbReference type="Rhea" id="RHEA:16237"/>
        <dbReference type="Rhea" id="RHEA-COMP:10747"/>
        <dbReference type="Rhea" id="RHEA-COMP:10748"/>
        <dbReference type="ChEBI" id="CHEBI:83833"/>
        <dbReference type="ChEBI" id="CHEBI:83834"/>
        <dbReference type="EC" id="5.2.1.8"/>
    </reaction>
</comment>
<dbReference type="Proteomes" id="UP001145069">
    <property type="component" value="Unassembled WGS sequence"/>
</dbReference>
<evidence type="ECO:0000256" key="5">
    <source>
        <dbReference type="ARBA" id="ARBA00023235"/>
    </source>
</evidence>
<feature type="compositionally biased region" description="Low complexity" evidence="6">
    <location>
        <begin position="45"/>
        <end position="58"/>
    </location>
</feature>
<evidence type="ECO:0000256" key="6">
    <source>
        <dbReference type="SAM" id="MobiDB-lite"/>
    </source>
</evidence>
<organism evidence="8 9">
    <name type="scientific">Aquibacillus salsiterrae</name>
    <dbReference type="NCBI Taxonomy" id="2950439"/>
    <lineage>
        <taxon>Bacteria</taxon>
        <taxon>Bacillati</taxon>
        <taxon>Bacillota</taxon>
        <taxon>Bacilli</taxon>
        <taxon>Bacillales</taxon>
        <taxon>Bacillaceae</taxon>
        <taxon>Aquibacillus</taxon>
    </lineage>
</organism>
<dbReference type="InterPro" id="IPR050245">
    <property type="entry name" value="PrsA_foldase"/>
</dbReference>
<evidence type="ECO:0000256" key="3">
    <source>
        <dbReference type="ARBA" id="ARBA00022729"/>
    </source>
</evidence>
<feature type="region of interest" description="Disordered" evidence="6">
    <location>
        <begin position="207"/>
        <end position="232"/>
    </location>
</feature>
<sequence length="255" mass="28823">MKQRIMMIAFLLLIVGLAACSNDKSETTAPEQESDSANTEESNDEQQQATADQEQQQADIEEIISSNQVDEEEVVATVNGKEVAGSKYNLMLQQTISTLQQYGQDPSDEDLVKEQTMNAVISQEILAQELENKGIEAKEADINDQVEKFKGNFETDKQYKDYLAQLNLSESELLEQVAYDIKIQQYIDTEMESVEVSDQDVEDYYEQLSSQGGEVPELSEVESQIREQLASQQKSTKLNEKIKELKEEAEIETLI</sequence>
<dbReference type="GO" id="GO:0003755">
    <property type="term" value="F:peptidyl-prolyl cis-trans isomerase activity"/>
    <property type="evidence" value="ECO:0007669"/>
    <property type="project" value="UniProtKB-KW"/>
</dbReference>
<keyword evidence="5" id="KW-0413">Isomerase</keyword>
<dbReference type="PANTHER" id="PTHR47245">
    <property type="entry name" value="PEPTIDYLPROLYL ISOMERASE"/>
    <property type="match status" value="1"/>
</dbReference>
<proteinExistence type="predicted"/>
<dbReference type="EMBL" id="JAMQKC010000008">
    <property type="protein sequence ID" value="MDC3417323.1"/>
    <property type="molecule type" value="Genomic_DNA"/>
</dbReference>
<feature type="signal peptide" evidence="7">
    <location>
        <begin position="1"/>
        <end position="21"/>
    </location>
</feature>
<evidence type="ECO:0000256" key="2">
    <source>
        <dbReference type="ARBA" id="ARBA00013194"/>
    </source>
</evidence>
<evidence type="ECO:0000256" key="7">
    <source>
        <dbReference type="SAM" id="SignalP"/>
    </source>
</evidence>
<comment type="caution">
    <text evidence="8">The sequence shown here is derived from an EMBL/GenBank/DDBJ whole genome shotgun (WGS) entry which is preliminary data.</text>
</comment>
<dbReference type="Pfam" id="PF13624">
    <property type="entry name" value="SurA_N_3"/>
    <property type="match status" value="1"/>
</dbReference>
<reference evidence="8" key="1">
    <citation type="submission" date="2022-06" db="EMBL/GenBank/DDBJ databases">
        <title>Aquibacillus sp. a new bacterium isolated from soil saline samples.</title>
        <authorList>
            <person name="Galisteo C."/>
            <person name="De La Haba R."/>
            <person name="Sanchez-Porro C."/>
            <person name="Ventosa A."/>
        </authorList>
    </citation>
    <scope>NUCLEOTIDE SEQUENCE</scope>
    <source>
        <strain evidence="8">3ASR75-54</strain>
    </source>
</reference>
<evidence type="ECO:0000256" key="1">
    <source>
        <dbReference type="ARBA" id="ARBA00000971"/>
    </source>
</evidence>
<dbReference type="InterPro" id="IPR027304">
    <property type="entry name" value="Trigger_fact/SurA_dom_sf"/>
</dbReference>
<evidence type="ECO:0000256" key="4">
    <source>
        <dbReference type="ARBA" id="ARBA00023110"/>
    </source>
</evidence>
<keyword evidence="4" id="KW-0697">Rotamase</keyword>
<dbReference type="EC" id="5.2.1.8" evidence="2"/>
<feature type="compositionally biased region" description="Polar residues" evidence="6">
    <location>
        <begin position="27"/>
        <end position="40"/>
    </location>
</feature>
<gene>
    <name evidence="8" type="ORF">NC799_10500</name>
</gene>
<name>A0A9X4AGN9_9BACI</name>